<dbReference type="Gene3D" id="1.20.1540.10">
    <property type="entry name" value="Rhomboid-like"/>
    <property type="match status" value="1"/>
</dbReference>
<dbReference type="EMBL" id="FJOG01000015">
    <property type="protein sequence ID" value="CZR60057.1"/>
    <property type="molecule type" value="Genomic_DNA"/>
</dbReference>
<keyword evidence="2 6" id="KW-0812">Transmembrane</keyword>
<organism evidence="8 9">
    <name type="scientific">Phialocephala subalpina</name>
    <dbReference type="NCBI Taxonomy" id="576137"/>
    <lineage>
        <taxon>Eukaryota</taxon>
        <taxon>Fungi</taxon>
        <taxon>Dikarya</taxon>
        <taxon>Ascomycota</taxon>
        <taxon>Pezizomycotina</taxon>
        <taxon>Leotiomycetes</taxon>
        <taxon>Helotiales</taxon>
        <taxon>Mollisiaceae</taxon>
        <taxon>Phialocephala</taxon>
        <taxon>Phialocephala fortinii species complex</taxon>
    </lineage>
</organism>
<dbReference type="InterPro" id="IPR022764">
    <property type="entry name" value="Peptidase_S54_rhomboid_dom"/>
</dbReference>
<comment type="subcellular location">
    <subcellularLocation>
        <location evidence="1">Membrane</location>
        <topology evidence="1">Multi-pass membrane protein</topology>
    </subcellularLocation>
</comment>
<evidence type="ECO:0000256" key="2">
    <source>
        <dbReference type="ARBA" id="ARBA00022692"/>
    </source>
</evidence>
<feature type="compositionally biased region" description="Low complexity" evidence="5">
    <location>
        <begin position="46"/>
        <end position="59"/>
    </location>
</feature>
<evidence type="ECO:0000313" key="9">
    <source>
        <dbReference type="Proteomes" id="UP000184330"/>
    </source>
</evidence>
<evidence type="ECO:0000256" key="5">
    <source>
        <dbReference type="SAM" id="MobiDB-lite"/>
    </source>
</evidence>
<dbReference type="GO" id="GO:0004252">
    <property type="term" value="F:serine-type endopeptidase activity"/>
    <property type="evidence" value="ECO:0007669"/>
    <property type="project" value="InterPro"/>
</dbReference>
<feature type="domain" description="Peptidase S54 rhomboid" evidence="7">
    <location>
        <begin position="126"/>
        <end position="268"/>
    </location>
</feature>
<name>A0A1L7X4X8_9HELO</name>
<keyword evidence="3 6" id="KW-1133">Transmembrane helix</keyword>
<feature type="transmembrane region" description="Helical" evidence="6">
    <location>
        <begin position="158"/>
        <end position="181"/>
    </location>
</feature>
<dbReference type="OrthoDB" id="418595at2759"/>
<gene>
    <name evidence="8" type="ORF">PAC_09952</name>
</gene>
<evidence type="ECO:0000256" key="6">
    <source>
        <dbReference type="SAM" id="Phobius"/>
    </source>
</evidence>
<sequence>MSLFTRIVLPTTRVNLTTSQRICRPFTSSVSRLNNYYPRPRLGSRQQPPNNPYNQHNQYEYYQPPPRIDAGKLALGSIVAGCVGVSAYNYYLETEVRTSFSFKQASKLLQEFQKHFVLSWQKIQDGKYYTILSSTFLHTSAIHLGFDMLALWTIGRGIIILHGIPSFMVLYVGSALAAGVAEYCWWEYKGDRYGSIVGNSGVISGLFGAITCIAPGSWMIFNFVPVKMYIGFTLGVTLSIAGLLGYLGPYDLGHASHLGGAGFGVLWFLATKGRFRRL</sequence>
<feature type="region of interest" description="Disordered" evidence="5">
    <location>
        <begin position="34"/>
        <end position="59"/>
    </location>
</feature>
<dbReference type="InterPro" id="IPR050925">
    <property type="entry name" value="Rhomboid_protease_S54"/>
</dbReference>
<protein>
    <recommendedName>
        <fullName evidence="7">Peptidase S54 rhomboid domain-containing protein</fullName>
    </recommendedName>
</protein>
<dbReference type="STRING" id="576137.A0A1L7X4X8"/>
<dbReference type="InterPro" id="IPR035952">
    <property type="entry name" value="Rhomboid-like_sf"/>
</dbReference>
<proteinExistence type="predicted"/>
<evidence type="ECO:0000256" key="1">
    <source>
        <dbReference type="ARBA" id="ARBA00004141"/>
    </source>
</evidence>
<evidence type="ECO:0000313" key="8">
    <source>
        <dbReference type="EMBL" id="CZR60057.1"/>
    </source>
</evidence>
<dbReference type="GO" id="GO:0016020">
    <property type="term" value="C:membrane"/>
    <property type="evidence" value="ECO:0007669"/>
    <property type="project" value="UniProtKB-SubCell"/>
</dbReference>
<dbReference type="Proteomes" id="UP000184330">
    <property type="component" value="Unassembled WGS sequence"/>
</dbReference>
<accession>A0A1L7X4X8</accession>
<dbReference type="SUPFAM" id="SSF144091">
    <property type="entry name" value="Rhomboid-like"/>
    <property type="match status" value="1"/>
</dbReference>
<reference evidence="8 9" key="1">
    <citation type="submission" date="2016-03" db="EMBL/GenBank/DDBJ databases">
        <authorList>
            <person name="Ploux O."/>
        </authorList>
    </citation>
    <scope>NUCLEOTIDE SEQUENCE [LARGE SCALE GENOMIC DNA]</scope>
    <source>
        <strain evidence="8 9">UAMH 11012</strain>
    </source>
</reference>
<evidence type="ECO:0000259" key="7">
    <source>
        <dbReference type="Pfam" id="PF01694"/>
    </source>
</evidence>
<evidence type="ECO:0000256" key="3">
    <source>
        <dbReference type="ARBA" id="ARBA00022989"/>
    </source>
</evidence>
<dbReference type="Pfam" id="PF01694">
    <property type="entry name" value="Rhomboid"/>
    <property type="match status" value="1"/>
</dbReference>
<dbReference type="AlphaFoldDB" id="A0A1L7X4X8"/>
<feature type="transmembrane region" description="Helical" evidence="6">
    <location>
        <begin position="228"/>
        <end position="248"/>
    </location>
</feature>
<feature type="transmembrane region" description="Helical" evidence="6">
    <location>
        <begin position="73"/>
        <end position="91"/>
    </location>
</feature>
<feature type="transmembrane region" description="Helical" evidence="6">
    <location>
        <begin position="254"/>
        <end position="270"/>
    </location>
</feature>
<feature type="transmembrane region" description="Helical" evidence="6">
    <location>
        <begin position="201"/>
        <end position="221"/>
    </location>
</feature>
<keyword evidence="4 6" id="KW-0472">Membrane</keyword>
<keyword evidence="9" id="KW-1185">Reference proteome</keyword>
<evidence type="ECO:0000256" key="4">
    <source>
        <dbReference type="ARBA" id="ARBA00023136"/>
    </source>
</evidence>
<dbReference type="PANTHER" id="PTHR43731:SF34">
    <property type="entry name" value="PEPTIDASE S54 RHOMBOID DOMAIN-CONTAINING PROTEIN"/>
    <property type="match status" value="1"/>
</dbReference>
<dbReference type="PANTHER" id="PTHR43731">
    <property type="entry name" value="RHOMBOID PROTEASE"/>
    <property type="match status" value="1"/>
</dbReference>